<sequence>MTEQDIYRSILQKMLDQTERKQIDNSQDFIKKLTNEIKQAKVSTIQENLSRH</sequence>
<reference evidence="1 2" key="1">
    <citation type="submission" date="2016-11" db="EMBL/GenBank/DDBJ databases">
        <authorList>
            <person name="Jaros S."/>
            <person name="Januszkiewicz K."/>
            <person name="Wedrychowicz H."/>
        </authorList>
    </citation>
    <scope>NUCLEOTIDE SEQUENCE [LARGE SCALE GENOMIC DNA]</scope>
    <source>
        <strain evidence="1 2">CGMCC 1.10681</strain>
    </source>
</reference>
<gene>
    <name evidence="1" type="ORF">SAMN05216179_1464</name>
</gene>
<dbReference type="RefSeq" id="WP_170862659.1">
    <property type="nucleotide sequence ID" value="NZ_FRCZ01000002.1"/>
</dbReference>
<proteinExistence type="predicted"/>
<evidence type="ECO:0000313" key="1">
    <source>
        <dbReference type="EMBL" id="SHM97022.1"/>
    </source>
</evidence>
<dbReference type="AlphaFoldDB" id="A0A1M7N0H7"/>
<evidence type="ECO:0000313" key="2">
    <source>
        <dbReference type="Proteomes" id="UP000184184"/>
    </source>
</evidence>
<accession>A0A1M7N0H7</accession>
<dbReference type="Proteomes" id="UP000184184">
    <property type="component" value="Unassembled WGS sequence"/>
</dbReference>
<keyword evidence="2" id="KW-1185">Reference proteome</keyword>
<organism evidence="1 2">
    <name type="scientific">Gracilibacillus kekensis</name>
    <dbReference type="NCBI Taxonomy" id="1027249"/>
    <lineage>
        <taxon>Bacteria</taxon>
        <taxon>Bacillati</taxon>
        <taxon>Bacillota</taxon>
        <taxon>Bacilli</taxon>
        <taxon>Bacillales</taxon>
        <taxon>Bacillaceae</taxon>
        <taxon>Gracilibacillus</taxon>
    </lineage>
</organism>
<dbReference type="EMBL" id="FRCZ01000002">
    <property type="protein sequence ID" value="SHM97022.1"/>
    <property type="molecule type" value="Genomic_DNA"/>
</dbReference>
<name>A0A1M7N0H7_9BACI</name>
<protein>
    <submittedName>
        <fullName evidence="1">Uncharacterized protein</fullName>
    </submittedName>
</protein>